<sequence length="521" mass="60822">MSRKFNVNGVCYPDEHYMVNIDSKLAEIKELVDEKQYFVINRARQYGKTTTLNLLVKYLADQYTVFFISFEGLGGTAFETEVEFCKTICELLYDAIRYDEVPQIDEAVKAIIKENIEQNKIEDMMSLSATLSEICKNSVAPVVLIIDEVDQASNYKVFIDFLGMLRSKFLKRNTRPTFHSVILAGVYDIKNLKHRIREDREHQMNSPWNIAADFSVDMSFTVEEIEGMLNEYNDEHSCVMLVRECAKTIFEYTSGYPYLVSKICKLIDERCGENWTKQGVSDAVKILLREANPLFDDLRKKITDYPELRAMLYAILFRGESYPYNPDNFAIDIGTMFGFIKEKNGQVVIANRIFETRLYNLFLSEELTNSIIYQSGERDKNQFIKNGVLDMELVLEKFMIHFHDIYGDNTNTFVEENGRRLFLLYLKPIINGTGNYYIEAQTRDQTRTDIIVDYLGKQYVIELKIWHGNEYNKRGEEQLAEYLEYYHLDKGYLLSFNFNKNKQTGLKEIQFGDKTLIEVVV</sequence>
<dbReference type="SUPFAM" id="SSF52540">
    <property type="entry name" value="P-loop containing nucleoside triphosphate hydrolases"/>
    <property type="match status" value="1"/>
</dbReference>
<gene>
    <name evidence="1" type="ORF">RTLFYP15_01144</name>
</gene>
<accession>A0A6N3B2F7</accession>
<dbReference type="RefSeq" id="WP_195941901.1">
    <property type="nucleotide sequence ID" value="NZ_CACRUQ010000006.1"/>
</dbReference>
<dbReference type="InterPro" id="IPR027417">
    <property type="entry name" value="P-loop_NTPase"/>
</dbReference>
<dbReference type="EMBL" id="CACRUQ010000006">
    <property type="protein sequence ID" value="VYT96200.1"/>
    <property type="molecule type" value="Genomic_DNA"/>
</dbReference>
<name>A0A6N3B2F7_9FIRM</name>
<dbReference type="AlphaFoldDB" id="A0A6N3B2F7"/>
<proteinExistence type="predicted"/>
<organism evidence="1">
    <name type="scientific">[Ruminococcus] torques</name>
    <dbReference type="NCBI Taxonomy" id="33039"/>
    <lineage>
        <taxon>Bacteria</taxon>
        <taxon>Bacillati</taxon>
        <taxon>Bacillota</taxon>
        <taxon>Clostridia</taxon>
        <taxon>Lachnospirales</taxon>
        <taxon>Lachnospiraceae</taxon>
        <taxon>Mediterraneibacter</taxon>
    </lineage>
</organism>
<dbReference type="Gene3D" id="3.40.50.300">
    <property type="entry name" value="P-loop containing nucleotide triphosphate hydrolases"/>
    <property type="match status" value="1"/>
</dbReference>
<dbReference type="Pfam" id="PF14516">
    <property type="entry name" value="AAA_35"/>
    <property type="match status" value="1"/>
</dbReference>
<evidence type="ECO:0000313" key="1">
    <source>
        <dbReference type="EMBL" id="VYT96200.1"/>
    </source>
</evidence>
<reference evidence="1" key="1">
    <citation type="submission" date="2019-11" db="EMBL/GenBank/DDBJ databases">
        <authorList>
            <person name="Feng L."/>
        </authorList>
    </citation>
    <scope>NUCLEOTIDE SEQUENCE</scope>
    <source>
        <strain evidence="1">RtorquesLFYP15</strain>
    </source>
</reference>
<protein>
    <submittedName>
        <fullName evidence="1">Putative AAA-ATPase</fullName>
    </submittedName>
</protein>